<sequence length="398" mass="44457">MAMVGVQAALMEAMSFAGPFDKIDANGNRYVNGTWIHGGATEVKKGFIRLTPDRQSKKGYVWNNQVLGRQSFSAILTFRISGQGQKWFGDGIGLWITTSPNYVYGENHGFVGDFTGIGIIMDTFVNPEHKGGHKDISIQYNDGTKSLDTLNDETKIGCDAAIRYYEESASFSPVHSAARIKVRVDQNRLRVDVDATNQGSWTRCFEGEIPFSTKWLEDATIGISAATGGVADNHDILQLSTFEFPDDPAMTQVDSDTLMHNLSKDYKKWFNEPSCQTDCLIAVLTKEIENFRIESEHKLTDLKEKTGNTISKLREAEQANEDRLQQIYQKIINVVDNSLDRRVADTASQVKAKIDAKVKNAPSDGSWKIPFFILVIVLGSAGFMGYKKYQELRKSHLL</sequence>
<gene>
    <name evidence="8" type="ORF">THRCLA_01020</name>
</gene>
<name>A0A1W0A9J5_9STRA</name>
<keyword evidence="2 6" id="KW-0812">Transmembrane</keyword>
<dbReference type="GO" id="GO:0006888">
    <property type="term" value="P:endoplasmic reticulum to Golgi vesicle-mediated transport"/>
    <property type="evidence" value="ECO:0007669"/>
    <property type="project" value="TreeGrafter"/>
</dbReference>
<dbReference type="STRING" id="74557.A0A1W0A9J5"/>
<dbReference type="InterPro" id="IPR013320">
    <property type="entry name" value="ConA-like_dom_sf"/>
</dbReference>
<keyword evidence="4 6" id="KW-1133">Transmembrane helix</keyword>
<dbReference type="GO" id="GO:0000139">
    <property type="term" value="C:Golgi membrane"/>
    <property type="evidence" value="ECO:0007669"/>
    <property type="project" value="TreeGrafter"/>
</dbReference>
<dbReference type="Pfam" id="PF03388">
    <property type="entry name" value="Lectin_leg-like"/>
    <property type="match status" value="1"/>
</dbReference>
<evidence type="ECO:0000256" key="1">
    <source>
        <dbReference type="ARBA" id="ARBA00004479"/>
    </source>
</evidence>
<evidence type="ECO:0000313" key="8">
    <source>
        <dbReference type="EMBL" id="OQS06963.1"/>
    </source>
</evidence>
<evidence type="ECO:0000256" key="5">
    <source>
        <dbReference type="ARBA" id="ARBA00023136"/>
    </source>
</evidence>
<keyword evidence="3" id="KW-0732">Signal</keyword>
<dbReference type="CDD" id="cd07308">
    <property type="entry name" value="lectin_leg-like"/>
    <property type="match status" value="1"/>
</dbReference>
<evidence type="ECO:0000256" key="6">
    <source>
        <dbReference type="SAM" id="Phobius"/>
    </source>
</evidence>
<dbReference type="Gene3D" id="2.60.120.200">
    <property type="match status" value="1"/>
</dbReference>
<feature type="transmembrane region" description="Helical" evidence="6">
    <location>
        <begin position="367"/>
        <end position="386"/>
    </location>
</feature>
<evidence type="ECO:0000256" key="2">
    <source>
        <dbReference type="ARBA" id="ARBA00022692"/>
    </source>
</evidence>
<dbReference type="PANTHER" id="PTHR12223">
    <property type="entry name" value="VESICULAR MANNOSE-BINDING LECTIN"/>
    <property type="match status" value="1"/>
</dbReference>
<accession>A0A1W0A9J5</accession>
<dbReference type="OrthoDB" id="270293at2759"/>
<evidence type="ECO:0000259" key="7">
    <source>
        <dbReference type="PROSITE" id="PS51328"/>
    </source>
</evidence>
<comment type="subcellular location">
    <subcellularLocation>
        <location evidence="1">Membrane</location>
        <topology evidence="1">Single-pass type I membrane protein</topology>
    </subcellularLocation>
</comment>
<organism evidence="8 9">
    <name type="scientific">Thraustotheca clavata</name>
    <dbReference type="NCBI Taxonomy" id="74557"/>
    <lineage>
        <taxon>Eukaryota</taxon>
        <taxon>Sar</taxon>
        <taxon>Stramenopiles</taxon>
        <taxon>Oomycota</taxon>
        <taxon>Saprolegniomycetes</taxon>
        <taxon>Saprolegniales</taxon>
        <taxon>Achlyaceae</taxon>
        <taxon>Thraustotheca</taxon>
    </lineage>
</organism>
<dbReference type="PANTHER" id="PTHR12223:SF28">
    <property type="entry name" value="LECTIN, MANNOSE BINDING 1 LIKE"/>
    <property type="match status" value="1"/>
</dbReference>
<reference evidence="8 9" key="1">
    <citation type="journal article" date="2014" name="Genome Biol. Evol.">
        <title>The secreted proteins of Achlya hypogyna and Thraustotheca clavata identify the ancestral oomycete secretome and reveal gene acquisitions by horizontal gene transfer.</title>
        <authorList>
            <person name="Misner I."/>
            <person name="Blouin N."/>
            <person name="Leonard G."/>
            <person name="Richards T.A."/>
            <person name="Lane C.E."/>
        </authorList>
    </citation>
    <scope>NUCLEOTIDE SEQUENCE [LARGE SCALE GENOMIC DNA]</scope>
    <source>
        <strain evidence="8 9">ATCC 34112</strain>
    </source>
</reference>
<dbReference type="GO" id="GO:0005793">
    <property type="term" value="C:endoplasmic reticulum-Golgi intermediate compartment"/>
    <property type="evidence" value="ECO:0007669"/>
    <property type="project" value="TreeGrafter"/>
</dbReference>
<dbReference type="Proteomes" id="UP000243217">
    <property type="component" value="Unassembled WGS sequence"/>
</dbReference>
<dbReference type="InterPro" id="IPR005052">
    <property type="entry name" value="Lectin_leg"/>
</dbReference>
<dbReference type="EMBL" id="JNBS01000288">
    <property type="protein sequence ID" value="OQS06963.1"/>
    <property type="molecule type" value="Genomic_DNA"/>
</dbReference>
<keyword evidence="5 6" id="KW-0472">Membrane</keyword>
<dbReference type="SUPFAM" id="SSF49899">
    <property type="entry name" value="Concanavalin A-like lectins/glucanases"/>
    <property type="match status" value="1"/>
</dbReference>
<dbReference type="AlphaFoldDB" id="A0A1W0A9J5"/>
<dbReference type="PROSITE" id="PS51328">
    <property type="entry name" value="L_LECTIN_LIKE"/>
    <property type="match status" value="1"/>
</dbReference>
<dbReference type="GO" id="GO:0005537">
    <property type="term" value="F:D-mannose binding"/>
    <property type="evidence" value="ECO:0007669"/>
    <property type="project" value="TreeGrafter"/>
</dbReference>
<evidence type="ECO:0000256" key="4">
    <source>
        <dbReference type="ARBA" id="ARBA00022989"/>
    </source>
</evidence>
<dbReference type="InterPro" id="IPR051136">
    <property type="entry name" value="Intracellular_Lectin-GPT"/>
</dbReference>
<proteinExistence type="predicted"/>
<evidence type="ECO:0000256" key="3">
    <source>
        <dbReference type="ARBA" id="ARBA00022729"/>
    </source>
</evidence>
<feature type="domain" description="L-type lectin-like" evidence="7">
    <location>
        <begin position="8"/>
        <end position="244"/>
    </location>
</feature>
<dbReference type="GO" id="GO:0030134">
    <property type="term" value="C:COPII-coated ER to Golgi transport vesicle"/>
    <property type="evidence" value="ECO:0007669"/>
    <property type="project" value="TreeGrafter"/>
</dbReference>
<dbReference type="GO" id="GO:0005789">
    <property type="term" value="C:endoplasmic reticulum membrane"/>
    <property type="evidence" value="ECO:0007669"/>
    <property type="project" value="TreeGrafter"/>
</dbReference>
<comment type="caution">
    <text evidence="8">The sequence shown here is derived from an EMBL/GenBank/DDBJ whole genome shotgun (WGS) entry which is preliminary data.</text>
</comment>
<keyword evidence="9" id="KW-1185">Reference proteome</keyword>
<evidence type="ECO:0000313" key="9">
    <source>
        <dbReference type="Proteomes" id="UP000243217"/>
    </source>
</evidence>
<protein>
    <submittedName>
        <fullName evidence="8">Lectin</fullName>
    </submittedName>
</protein>